<accession>A0A7G7MFT4</accession>
<name>A0A7G7MFT4_9PSEU</name>
<gene>
    <name evidence="2" type="ORF">H6H00_26655</name>
</gene>
<dbReference type="EMBL" id="CP060131">
    <property type="protein sequence ID" value="QNG51645.1"/>
    <property type="molecule type" value="Genomic_DNA"/>
</dbReference>
<dbReference type="KEGG" id="ppel:H6H00_26655"/>
<evidence type="ECO:0000313" key="3">
    <source>
        <dbReference type="Proteomes" id="UP000515728"/>
    </source>
</evidence>
<dbReference type="AlphaFoldDB" id="A0A7G7MFT4"/>
<proteinExistence type="predicted"/>
<evidence type="ECO:0000313" key="2">
    <source>
        <dbReference type="EMBL" id="QNG51645.1"/>
    </source>
</evidence>
<keyword evidence="1" id="KW-0812">Transmembrane</keyword>
<sequence length="189" mass="21069">MTATTPLWFTALVAFIAPAIAIVGVYFGQRMARTTAELQVKAQERRDQLAWAREDQHRFTEDRRDLYADFLATAEALIDNLEDHGPLFSREHRIVISGLSSSGGRTKMVHPFEWHPLNVLSGKIDLVSPRTISVPASQLSTAIFADANAMPAHENTDVIDIDIAALNEMLNNLRIFMREDLAPPTSEAQ</sequence>
<keyword evidence="1" id="KW-0472">Membrane</keyword>
<feature type="transmembrane region" description="Helical" evidence="1">
    <location>
        <begin position="6"/>
        <end position="27"/>
    </location>
</feature>
<protein>
    <submittedName>
        <fullName evidence="2">Uncharacterized protein</fullName>
    </submittedName>
</protein>
<reference evidence="2 3" key="1">
    <citation type="submission" date="2020-08" db="EMBL/GenBank/DDBJ databases">
        <authorList>
            <person name="Mo P."/>
        </authorList>
    </citation>
    <scope>NUCLEOTIDE SEQUENCE [LARGE SCALE GENOMIC DNA]</scope>
    <source>
        <strain evidence="2 3">CGMCC 4.1532</strain>
    </source>
</reference>
<keyword evidence="3" id="KW-1185">Reference proteome</keyword>
<dbReference type="Proteomes" id="UP000515728">
    <property type="component" value="Chromosome"/>
</dbReference>
<organism evidence="2 3">
    <name type="scientific">Pseudonocardia petroleophila</name>
    <dbReference type="NCBI Taxonomy" id="37331"/>
    <lineage>
        <taxon>Bacteria</taxon>
        <taxon>Bacillati</taxon>
        <taxon>Actinomycetota</taxon>
        <taxon>Actinomycetes</taxon>
        <taxon>Pseudonocardiales</taxon>
        <taxon>Pseudonocardiaceae</taxon>
        <taxon>Pseudonocardia</taxon>
    </lineage>
</organism>
<evidence type="ECO:0000256" key="1">
    <source>
        <dbReference type="SAM" id="Phobius"/>
    </source>
</evidence>
<dbReference type="RefSeq" id="WP_185718399.1">
    <property type="nucleotide sequence ID" value="NZ_BAAAWI010000001.1"/>
</dbReference>
<keyword evidence="1" id="KW-1133">Transmembrane helix</keyword>